<evidence type="ECO:0008006" key="3">
    <source>
        <dbReference type="Google" id="ProtNLM"/>
    </source>
</evidence>
<comment type="caution">
    <text evidence="1">The sequence shown here is derived from an EMBL/GenBank/DDBJ whole genome shotgun (WGS) entry which is preliminary data.</text>
</comment>
<organism evidence="1 2">
    <name type="scientific">Aliivibrio logei</name>
    <name type="common">Vibrio logei</name>
    <dbReference type="NCBI Taxonomy" id="688"/>
    <lineage>
        <taxon>Bacteria</taxon>
        <taxon>Pseudomonadati</taxon>
        <taxon>Pseudomonadota</taxon>
        <taxon>Gammaproteobacteria</taxon>
        <taxon>Vibrionales</taxon>
        <taxon>Vibrionaceae</taxon>
        <taxon>Aliivibrio</taxon>
    </lineage>
</organism>
<dbReference type="Proteomes" id="UP000093523">
    <property type="component" value="Unassembled WGS sequence"/>
</dbReference>
<dbReference type="RefSeq" id="WP_065612127.1">
    <property type="nucleotide sequence ID" value="NZ_CAWMPN010000031.1"/>
</dbReference>
<dbReference type="EMBL" id="MAJU01000031">
    <property type="protein sequence ID" value="OCH17000.1"/>
    <property type="molecule type" value="Genomic_DNA"/>
</dbReference>
<dbReference type="AlphaFoldDB" id="A0A1B9NTM1"/>
<dbReference type="STRING" id="688.A6E04_19290"/>
<gene>
    <name evidence="1" type="ORF">A6E04_19290</name>
</gene>
<sequence length="292" mass="34166">MNTFFKQSQSVEVSRLSNEGWWLENCTEHVVKGTALGADFTQLIYTPSSDGMIAQFDREEKQWSDEIEDMTWKPFFDVYGREFVIGEPDGDYPEGAIKEKPPEYNNEKQTVFYDDGDWTVFDIELGKSYWDRETNEFIISDFNFTLPEKHTFIEPPEKDKGFVVRLVDGQWQQIEDNRDKTIYNCEDCTQSETVEKLGSIKEGFTYDEPSTLYDEWINNQWVTNLRNKYIADFNDVDETRRGLYSYACDPLIAEANIKRLQGHDQEALDMETQALAARARIQVDHPWPESLI</sequence>
<name>A0A1B9NTM1_ALILO</name>
<proteinExistence type="predicted"/>
<reference evidence="1 2" key="1">
    <citation type="submission" date="2016-06" db="EMBL/GenBank/DDBJ databases">
        <authorList>
            <person name="Kjaerup R.B."/>
            <person name="Dalgaard T.S."/>
            <person name="Juul-Madsen H.R."/>
        </authorList>
    </citation>
    <scope>NUCLEOTIDE SEQUENCE [LARGE SCALE GENOMIC DNA]</scope>
    <source>
        <strain evidence="1 2">1S159</strain>
    </source>
</reference>
<accession>A0A1B9NTM1</accession>
<protein>
    <recommendedName>
        <fullName evidence="3">Phage tail protein</fullName>
    </recommendedName>
</protein>
<evidence type="ECO:0000313" key="1">
    <source>
        <dbReference type="EMBL" id="OCH17000.1"/>
    </source>
</evidence>
<evidence type="ECO:0000313" key="2">
    <source>
        <dbReference type="Proteomes" id="UP000093523"/>
    </source>
</evidence>
<dbReference type="OrthoDB" id="8596093at2"/>